<name>A0ABN5KKK9_9ACTN</name>
<protein>
    <recommendedName>
        <fullName evidence="3">Bacterial CdiA-CT RNAse A domain-containing protein</fullName>
    </recommendedName>
</protein>
<evidence type="ECO:0000313" key="2">
    <source>
        <dbReference type="Proteomes" id="UP000245051"/>
    </source>
</evidence>
<dbReference type="EMBL" id="CP029254">
    <property type="protein sequence ID" value="AWK09935.1"/>
    <property type="molecule type" value="Genomic_DNA"/>
</dbReference>
<proteinExistence type="predicted"/>
<sequence length="176" mass="19517">MVPLAGWGAAGVKFGKWGTKADDFFKKLFGKNTQFPSCARSAARAMTQSISCPSWMVNMGNDIFMSPAGLVYLRESATKHRIDHIMDHTKAVDGKPLHGVFIVKDQDELLKMIDDAWKKGGEIVPTNNKNKVTRIDYDEAIGEGGEKFLCVVTRVVKKKDRVITAYPSSSPDCPRH</sequence>
<dbReference type="Proteomes" id="UP000245051">
    <property type="component" value="Chromosome"/>
</dbReference>
<reference evidence="1 2" key="1">
    <citation type="submission" date="2018-05" db="EMBL/GenBank/DDBJ databases">
        <title>Complete genome sequence of the Type Strain of Streptomyces spongiicola HNM0071, the producer of staurosporine.</title>
        <authorList>
            <person name="Zhou S."/>
            <person name="Huang X."/>
        </authorList>
    </citation>
    <scope>NUCLEOTIDE SEQUENCE [LARGE SCALE GENOMIC DNA]</scope>
    <source>
        <strain evidence="1 2">HNM0071</strain>
    </source>
</reference>
<evidence type="ECO:0000313" key="1">
    <source>
        <dbReference type="EMBL" id="AWK09935.1"/>
    </source>
</evidence>
<organism evidence="1 2">
    <name type="scientific">Streptomyces spongiicola</name>
    <dbReference type="NCBI Taxonomy" id="1690221"/>
    <lineage>
        <taxon>Bacteria</taxon>
        <taxon>Bacillati</taxon>
        <taxon>Actinomycetota</taxon>
        <taxon>Actinomycetes</taxon>
        <taxon>Kitasatosporales</taxon>
        <taxon>Streptomycetaceae</taxon>
        <taxon>Streptomyces</taxon>
    </lineage>
</organism>
<accession>A0ABN5KKK9</accession>
<keyword evidence="2" id="KW-1185">Reference proteome</keyword>
<gene>
    <name evidence="1" type="ORF">DDQ41_14605</name>
</gene>
<evidence type="ECO:0008006" key="3">
    <source>
        <dbReference type="Google" id="ProtNLM"/>
    </source>
</evidence>